<proteinExistence type="predicted"/>
<dbReference type="InterPro" id="IPR014896">
    <property type="entry name" value="NHR2"/>
</dbReference>
<dbReference type="Pfam" id="PF08788">
    <property type="entry name" value="NHR2"/>
    <property type="match status" value="1"/>
</dbReference>
<evidence type="ECO:0000256" key="8">
    <source>
        <dbReference type="ARBA" id="ARBA00023242"/>
    </source>
</evidence>
<feature type="region of interest" description="Disordered" evidence="11">
    <location>
        <begin position="251"/>
        <end position="305"/>
    </location>
</feature>
<keyword evidence="8" id="KW-0539">Nucleus</keyword>
<evidence type="ECO:0000313" key="14">
    <source>
        <dbReference type="EMBL" id="KAK4001944.1"/>
    </source>
</evidence>
<dbReference type="InterPro" id="IPR003894">
    <property type="entry name" value="TAFH_NHR1"/>
</dbReference>
<evidence type="ECO:0000256" key="5">
    <source>
        <dbReference type="ARBA" id="ARBA00022833"/>
    </source>
</evidence>
<keyword evidence="5" id="KW-0862">Zinc</keyword>
<keyword evidence="6" id="KW-0805">Transcription regulation</keyword>
<feature type="compositionally biased region" description="Polar residues" evidence="11">
    <location>
        <begin position="270"/>
        <end position="285"/>
    </location>
</feature>
<evidence type="ECO:0000256" key="7">
    <source>
        <dbReference type="ARBA" id="ARBA00023163"/>
    </source>
</evidence>
<dbReference type="InterPro" id="IPR037249">
    <property type="entry name" value="TAFH/NHR1_dom_sf"/>
</dbReference>
<dbReference type="Gene3D" id="6.10.250.230">
    <property type="match status" value="1"/>
</dbReference>
<feature type="domain" description="TAFH" evidence="13">
    <location>
        <begin position="101"/>
        <end position="203"/>
    </location>
</feature>
<evidence type="ECO:0000256" key="11">
    <source>
        <dbReference type="SAM" id="MobiDB-lite"/>
    </source>
</evidence>
<feature type="region of interest" description="Disordered" evidence="11">
    <location>
        <begin position="574"/>
        <end position="621"/>
    </location>
</feature>
<dbReference type="EMBL" id="JAOYFB010000001">
    <property type="protein sequence ID" value="KAK4001944.1"/>
    <property type="molecule type" value="Genomic_DNA"/>
</dbReference>
<dbReference type="InterPro" id="IPR002893">
    <property type="entry name" value="Znf_MYND"/>
</dbReference>
<dbReference type="PROSITE" id="PS01360">
    <property type="entry name" value="ZF_MYND_1"/>
    <property type="match status" value="1"/>
</dbReference>
<feature type="region of interest" description="Disordered" evidence="11">
    <location>
        <begin position="20"/>
        <end position="99"/>
    </location>
</feature>
<evidence type="ECO:0000256" key="1">
    <source>
        <dbReference type="ARBA" id="ARBA00004123"/>
    </source>
</evidence>
<dbReference type="Pfam" id="PF01753">
    <property type="entry name" value="zf-MYND"/>
    <property type="match status" value="1"/>
</dbReference>
<feature type="region of interest" description="Disordered" evidence="11">
    <location>
        <begin position="402"/>
        <end position="427"/>
    </location>
</feature>
<evidence type="ECO:0000256" key="3">
    <source>
        <dbReference type="ARBA" id="ARBA00022723"/>
    </source>
</evidence>
<feature type="domain" description="MYND-type" evidence="12">
    <location>
        <begin position="527"/>
        <end position="563"/>
    </location>
</feature>
<dbReference type="Proteomes" id="UP001234178">
    <property type="component" value="Unassembled WGS sequence"/>
</dbReference>
<comment type="subcellular location">
    <subcellularLocation>
        <location evidence="1">Nucleus</location>
    </subcellularLocation>
</comment>
<gene>
    <name evidence="14" type="ORF">OUZ56_003808</name>
</gene>
<protein>
    <recommendedName>
        <fullName evidence="16">Protein CBFA2T3</fullName>
    </recommendedName>
</protein>
<evidence type="ECO:0000256" key="6">
    <source>
        <dbReference type="ARBA" id="ARBA00023015"/>
    </source>
</evidence>
<comment type="caution">
    <text evidence="14">The sequence shown here is derived from an EMBL/GenBank/DDBJ whole genome shotgun (WGS) entry which is preliminary data.</text>
</comment>
<evidence type="ECO:0000259" key="12">
    <source>
        <dbReference type="PROSITE" id="PS50865"/>
    </source>
</evidence>
<keyword evidence="15" id="KW-1185">Reference proteome</keyword>
<feature type="coiled-coil region" evidence="10">
    <location>
        <begin position="447"/>
        <end position="502"/>
    </location>
</feature>
<feature type="region of interest" description="Disordered" evidence="11">
    <location>
        <begin position="319"/>
        <end position="338"/>
    </location>
</feature>
<keyword evidence="10" id="KW-0175">Coiled coil</keyword>
<accession>A0ABQ9YMU8</accession>
<dbReference type="PANTHER" id="PTHR10379:SF14">
    <property type="entry name" value="NERVY, ISOFORM D"/>
    <property type="match status" value="1"/>
</dbReference>
<dbReference type="PROSITE" id="PS51119">
    <property type="entry name" value="TAFH"/>
    <property type="match status" value="1"/>
</dbReference>
<name>A0ABQ9YMU8_9CRUS</name>
<keyword evidence="7" id="KW-0804">Transcription</keyword>
<keyword evidence="3" id="KW-0479">Metal-binding</keyword>
<organism evidence="14 15">
    <name type="scientific">Daphnia magna</name>
    <dbReference type="NCBI Taxonomy" id="35525"/>
    <lineage>
        <taxon>Eukaryota</taxon>
        <taxon>Metazoa</taxon>
        <taxon>Ecdysozoa</taxon>
        <taxon>Arthropoda</taxon>
        <taxon>Crustacea</taxon>
        <taxon>Branchiopoda</taxon>
        <taxon>Diplostraca</taxon>
        <taxon>Cladocera</taxon>
        <taxon>Anomopoda</taxon>
        <taxon>Daphniidae</taxon>
        <taxon>Daphnia</taxon>
    </lineage>
</organism>
<evidence type="ECO:0000313" key="15">
    <source>
        <dbReference type="Proteomes" id="UP001234178"/>
    </source>
</evidence>
<keyword evidence="4 9" id="KW-0863">Zinc-finger</keyword>
<dbReference type="Pfam" id="PF07531">
    <property type="entry name" value="TAFH"/>
    <property type="match status" value="1"/>
</dbReference>
<dbReference type="SUPFAM" id="SSF144232">
    <property type="entry name" value="HIT/MYND zinc finger-like"/>
    <property type="match status" value="1"/>
</dbReference>
<dbReference type="SUPFAM" id="SSF158553">
    <property type="entry name" value="TAFH domain-like"/>
    <property type="match status" value="1"/>
</dbReference>
<sequence length="621" mass="68212">MSIYFSFDCLLRQQVTKKLNMPDENLSPQSQDESIGGEKEEEAEARRNVSRGGYSPHSTTTTGTTPPSRKRHQTPKDEQDQDEEMADAHAGESTDVDPLMADQTTTTTTTTTPLKQVLVATLKLSSSISRQHSDRALQIVTDLLIGVIDSSEFQQRVSETVHLSFRSFVPPLLDRQLNGLRRELAARLHPARLLAQQTTASQTTKEHVKALLLLDSQLQSLHQDSTSESSSSSSASQQQLSVWQVFRPGAAEAQAGSHPAGSETAAAADQSVTEATQLVHQQNGTTRKRRASASLIENSGGGDDVVEETRKRVALYSTHPPVWMPPKENGSQHQHPMASVAVGGPREMSSTKMLSASCYPSNPMASFQSQQGDEEWANIHTMLNCILSMVEKTRRALGILQHRASNDNQVQQQKRRDSSTSLHHQQQVTYEASELRRQAGELIAQTLKATEDRVNQVKRKAEEAVHDVRRAAMIELQRALSAERLRAERLAAEARRQGAEEALSALGQHAMMGSGHHPTSPANKELCWNCGRRANETCSGCNVARYCSTFCQHKHWEVHHKICGRVSQVMLAAAAPSSSIEHQSESGSPSSSSQQRSGHRNNSKTPSPVQQQTSSSASFVH</sequence>
<evidence type="ECO:0000259" key="13">
    <source>
        <dbReference type="PROSITE" id="PS51119"/>
    </source>
</evidence>
<feature type="compositionally biased region" description="Low complexity" evidence="11">
    <location>
        <begin position="52"/>
        <end position="67"/>
    </location>
</feature>
<evidence type="ECO:0000256" key="4">
    <source>
        <dbReference type="ARBA" id="ARBA00022771"/>
    </source>
</evidence>
<dbReference type="Gene3D" id="1.20.120.1110">
    <property type="entry name" value="TAFH/NHR1 domain"/>
    <property type="match status" value="1"/>
</dbReference>
<evidence type="ECO:0000256" key="2">
    <source>
        <dbReference type="ARBA" id="ARBA00022491"/>
    </source>
</evidence>
<feature type="compositionally biased region" description="Low complexity" evidence="11">
    <location>
        <begin position="576"/>
        <end position="596"/>
    </location>
</feature>
<dbReference type="PANTHER" id="PTHR10379">
    <property type="entry name" value="MTG8 ETO EIGHT TWENTY ONE PROTEIN"/>
    <property type="match status" value="1"/>
</dbReference>
<dbReference type="Gene3D" id="6.10.140.2220">
    <property type="match status" value="1"/>
</dbReference>
<evidence type="ECO:0008006" key="16">
    <source>
        <dbReference type="Google" id="ProtNLM"/>
    </source>
</evidence>
<dbReference type="PROSITE" id="PS50865">
    <property type="entry name" value="ZF_MYND_2"/>
    <property type="match status" value="1"/>
</dbReference>
<dbReference type="PRINTS" id="PR01875">
    <property type="entry name" value="ETOFAMILY"/>
</dbReference>
<dbReference type="InterPro" id="IPR013289">
    <property type="entry name" value="CBFA2T1/2/3"/>
</dbReference>
<keyword evidence="2" id="KW-0678">Repressor</keyword>
<feature type="compositionally biased region" description="Low complexity" evidence="11">
    <location>
        <begin position="603"/>
        <end position="621"/>
    </location>
</feature>
<evidence type="ECO:0000256" key="9">
    <source>
        <dbReference type="PROSITE-ProRule" id="PRU00134"/>
    </source>
</evidence>
<evidence type="ECO:0000256" key="10">
    <source>
        <dbReference type="SAM" id="Coils"/>
    </source>
</evidence>
<reference evidence="14 15" key="1">
    <citation type="journal article" date="2023" name="Nucleic Acids Res.">
        <title>The hologenome of Daphnia magna reveals possible DNA methylation and microbiome-mediated evolution of the host genome.</title>
        <authorList>
            <person name="Chaturvedi A."/>
            <person name="Li X."/>
            <person name="Dhandapani V."/>
            <person name="Marshall H."/>
            <person name="Kissane S."/>
            <person name="Cuenca-Cambronero M."/>
            <person name="Asole G."/>
            <person name="Calvet F."/>
            <person name="Ruiz-Romero M."/>
            <person name="Marangio P."/>
            <person name="Guigo R."/>
            <person name="Rago D."/>
            <person name="Mirbahai L."/>
            <person name="Eastwood N."/>
            <person name="Colbourne J.K."/>
            <person name="Zhou J."/>
            <person name="Mallon E."/>
            <person name="Orsini L."/>
        </authorList>
    </citation>
    <scope>NUCLEOTIDE SEQUENCE [LARGE SCALE GENOMIC DNA]</scope>
    <source>
        <strain evidence="14">LRV0_1</strain>
    </source>
</reference>